<dbReference type="InterPro" id="IPR050639">
    <property type="entry name" value="SSR_resolvase"/>
</dbReference>
<sequence length="568" mass="64660">MTSLAGQRAVCVAYIKCQAHKGWIELPQHYDDEGFTGGNLERPALHRLLTDAREGRIDAIVFYKIDRLTRSLADFVRLMDAFQHFGISFVSVTQSFDTTDSMGRMVLNILLTFAQFEREMMGDRIRDKKNTMRRSGLFIGGAAPIGYKKHKGRLAIEACEERLVREAWARFDDYPSIRGLLRALEDEGLGATLRADRQRGERRPLWYGGSACRMFSNPLYAGYQCVEGKLIRGDHEPYVSLDRWTAIQDVLASRSKKSGKADLSLHVLAGLAFDDTDRVLAPRLRGTHRWPQRYYESDSRRFRKGGRQDRVRVRAPELENLVKAAIIAFLNDQEQLRVAVIRAYADPELAFAMQQKGPVAASRLVDFKGAELRHVFEALLSRVEIAKREVRIWVSLRTLDAFLNWSGIGLFRTVREMSRSPEDLHLIQVDAVLAPHRVKLSLPYECVPGANRSAHLVRLLDTAAKAQVGLLSDPARDLEKHAAALKLGPSKYSRLLRLNYLAPDIKAAIIDGRQPEDLTEHKLLYSPLPADWRQQRAILGFPEPDPDRPYLRRVGRHGRNIRAEEHRE</sequence>
<organism evidence="3 4">
    <name type="scientific">Sphingomonas rosea</name>
    <dbReference type="NCBI Taxonomy" id="335605"/>
    <lineage>
        <taxon>Bacteria</taxon>
        <taxon>Pseudomonadati</taxon>
        <taxon>Pseudomonadota</taxon>
        <taxon>Alphaproteobacteria</taxon>
        <taxon>Sphingomonadales</taxon>
        <taxon>Sphingomonadaceae</taxon>
        <taxon>Sphingomonas</taxon>
    </lineage>
</organism>
<feature type="domain" description="Recombinase" evidence="2">
    <location>
        <begin position="144"/>
        <end position="257"/>
    </location>
</feature>
<evidence type="ECO:0000313" key="4">
    <source>
        <dbReference type="Proteomes" id="UP001424459"/>
    </source>
</evidence>
<proteinExistence type="predicted"/>
<protein>
    <recommendedName>
        <fullName evidence="5">Recombinase family protein</fullName>
    </recommendedName>
</protein>
<dbReference type="InterPro" id="IPR038109">
    <property type="entry name" value="DNA_bind_recomb_sf"/>
</dbReference>
<dbReference type="InterPro" id="IPR006119">
    <property type="entry name" value="Resolv_N"/>
</dbReference>
<accession>A0ABP7TNV5</accession>
<keyword evidence="4" id="KW-1185">Reference proteome</keyword>
<comment type="caution">
    <text evidence="3">The sequence shown here is derived from an EMBL/GenBank/DDBJ whole genome shotgun (WGS) entry which is preliminary data.</text>
</comment>
<evidence type="ECO:0000259" key="2">
    <source>
        <dbReference type="PROSITE" id="PS51737"/>
    </source>
</evidence>
<reference evidence="4" key="1">
    <citation type="journal article" date="2019" name="Int. J. Syst. Evol. Microbiol.">
        <title>The Global Catalogue of Microorganisms (GCM) 10K type strain sequencing project: providing services to taxonomists for standard genome sequencing and annotation.</title>
        <authorList>
            <consortium name="The Broad Institute Genomics Platform"/>
            <consortium name="The Broad Institute Genome Sequencing Center for Infectious Disease"/>
            <person name="Wu L."/>
            <person name="Ma J."/>
        </authorList>
    </citation>
    <scope>NUCLEOTIDE SEQUENCE [LARGE SCALE GENOMIC DNA]</scope>
    <source>
        <strain evidence="4">JCM 17564</strain>
    </source>
</reference>
<dbReference type="PROSITE" id="PS51737">
    <property type="entry name" value="RECOMBINASE_DNA_BIND"/>
    <property type="match status" value="1"/>
</dbReference>
<dbReference type="PROSITE" id="PS51736">
    <property type="entry name" value="RECOMBINASES_3"/>
    <property type="match status" value="1"/>
</dbReference>
<gene>
    <name evidence="3" type="ORF">GCM10022281_05040</name>
</gene>
<dbReference type="EMBL" id="BAABBR010000001">
    <property type="protein sequence ID" value="GAA4028935.1"/>
    <property type="molecule type" value="Genomic_DNA"/>
</dbReference>
<name>A0ABP7TNV5_9SPHN</name>
<dbReference type="PANTHER" id="PTHR30461:SF23">
    <property type="entry name" value="DNA RECOMBINASE-RELATED"/>
    <property type="match status" value="1"/>
</dbReference>
<dbReference type="SMART" id="SM00857">
    <property type="entry name" value="Resolvase"/>
    <property type="match status" value="1"/>
</dbReference>
<dbReference type="InterPro" id="IPR011109">
    <property type="entry name" value="DNA_bind_recombinase_dom"/>
</dbReference>
<dbReference type="Pfam" id="PF00239">
    <property type="entry name" value="Resolvase"/>
    <property type="match status" value="1"/>
</dbReference>
<dbReference type="CDD" id="cd03768">
    <property type="entry name" value="SR_ResInv"/>
    <property type="match status" value="1"/>
</dbReference>
<dbReference type="InterPro" id="IPR036162">
    <property type="entry name" value="Resolvase-like_N_sf"/>
</dbReference>
<evidence type="ECO:0000259" key="1">
    <source>
        <dbReference type="PROSITE" id="PS51736"/>
    </source>
</evidence>
<dbReference type="Proteomes" id="UP001424459">
    <property type="component" value="Unassembled WGS sequence"/>
</dbReference>
<evidence type="ECO:0008006" key="5">
    <source>
        <dbReference type="Google" id="ProtNLM"/>
    </source>
</evidence>
<evidence type="ECO:0000313" key="3">
    <source>
        <dbReference type="EMBL" id="GAA4028935.1"/>
    </source>
</evidence>
<dbReference type="SUPFAM" id="SSF53041">
    <property type="entry name" value="Resolvase-like"/>
    <property type="match status" value="1"/>
</dbReference>
<dbReference type="Gene3D" id="3.40.50.1390">
    <property type="entry name" value="Resolvase, N-terminal catalytic domain"/>
    <property type="match status" value="1"/>
</dbReference>
<dbReference type="PANTHER" id="PTHR30461">
    <property type="entry name" value="DNA-INVERTASE FROM LAMBDOID PROPHAGE"/>
    <property type="match status" value="1"/>
</dbReference>
<feature type="domain" description="Resolvase/invertase-type recombinase catalytic" evidence="1">
    <location>
        <begin position="1"/>
        <end position="136"/>
    </location>
</feature>
<dbReference type="Pfam" id="PF07508">
    <property type="entry name" value="Recombinase"/>
    <property type="match status" value="1"/>
</dbReference>
<dbReference type="Gene3D" id="3.90.1750.20">
    <property type="entry name" value="Putative Large Serine Recombinase, Chain B, Domain 2"/>
    <property type="match status" value="1"/>
</dbReference>